<feature type="transmembrane region" description="Helical" evidence="16">
    <location>
        <begin position="670"/>
        <end position="691"/>
    </location>
</feature>
<dbReference type="FunFam" id="3.90.190.10:FF:000043">
    <property type="entry name" value="Protein tyrosine phosphatase, receptor type T"/>
    <property type="match status" value="1"/>
</dbReference>
<dbReference type="Pfam" id="PF23144">
    <property type="entry name" value="Fn3_PTPRU"/>
    <property type="match status" value="1"/>
</dbReference>
<dbReference type="InterPro" id="IPR003595">
    <property type="entry name" value="Tyr_Pase_cat"/>
</dbReference>
<dbReference type="PROSITE" id="PS50056">
    <property type="entry name" value="TYR_PHOSPHATASE_2"/>
    <property type="match status" value="2"/>
</dbReference>
<keyword evidence="13" id="KW-0325">Glycoprotein</keyword>
<feature type="domain" description="MAM" evidence="19">
    <location>
        <begin position="1"/>
        <end position="115"/>
    </location>
</feature>
<reference evidence="22" key="4">
    <citation type="submission" date="2025-08" db="UniProtKB">
        <authorList>
            <consortium name="Ensembl"/>
        </authorList>
    </citation>
    <scope>IDENTIFICATION</scope>
</reference>
<dbReference type="SMART" id="SM00404">
    <property type="entry name" value="PTPc_motif"/>
    <property type="match status" value="2"/>
</dbReference>
<reference evidence="23" key="2">
    <citation type="journal article" date="2017" name="Sci. Adv.">
        <title>A tail of two voltages: Proteomic comparison of the three electric organs of the electric eel.</title>
        <authorList>
            <person name="Traeger L.L."/>
            <person name="Sabat G."/>
            <person name="Barrett-Wilt G.A."/>
            <person name="Wells G.B."/>
            <person name="Sussman M.R."/>
        </authorList>
    </citation>
    <scope>NUCLEOTIDE SEQUENCE [LARGE SCALE GENOMIC DNA]</scope>
</reference>
<evidence type="ECO:0000256" key="1">
    <source>
        <dbReference type="ARBA" id="ARBA00004479"/>
    </source>
</evidence>
<dbReference type="InterPro" id="IPR007110">
    <property type="entry name" value="Ig-like_dom"/>
</dbReference>
<evidence type="ECO:0000256" key="12">
    <source>
        <dbReference type="ARBA" id="ARBA00023170"/>
    </source>
</evidence>
<dbReference type="EC" id="3.1.3.48" evidence="3"/>
<feature type="domain" description="Tyrosine specific protein phosphatases" evidence="18">
    <location>
        <begin position="1274"/>
        <end position="1351"/>
    </location>
</feature>
<dbReference type="PROSITE" id="PS50055">
    <property type="entry name" value="TYR_PHOSPHATASE_PTP"/>
    <property type="match status" value="2"/>
</dbReference>
<dbReference type="Proteomes" id="UP000314983">
    <property type="component" value="Chromosome 10"/>
</dbReference>
<evidence type="ECO:0000256" key="5">
    <source>
        <dbReference type="ARBA" id="ARBA00022729"/>
    </source>
</evidence>
<evidence type="ECO:0000256" key="3">
    <source>
        <dbReference type="ARBA" id="ARBA00013064"/>
    </source>
</evidence>
<reference evidence="22" key="3">
    <citation type="submission" date="2020-05" db="EMBL/GenBank/DDBJ databases">
        <title>Electrophorus electricus (electric eel) genome, fEleEle1, primary haplotype.</title>
        <authorList>
            <person name="Myers G."/>
            <person name="Meyer A."/>
            <person name="Fedrigo O."/>
            <person name="Formenti G."/>
            <person name="Rhie A."/>
            <person name="Tracey A."/>
            <person name="Sims Y."/>
            <person name="Jarvis E.D."/>
        </authorList>
    </citation>
    <scope>NUCLEOTIDE SEQUENCE [LARGE SCALE GENOMIC DNA]</scope>
</reference>
<evidence type="ECO:0000256" key="10">
    <source>
        <dbReference type="ARBA" id="ARBA00023136"/>
    </source>
</evidence>
<evidence type="ECO:0000259" key="17">
    <source>
        <dbReference type="PROSITE" id="PS50055"/>
    </source>
</evidence>
<dbReference type="FunFam" id="3.90.190.10:FF:000003">
    <property type="entry name" value="receptor-type tyrosine-protein phosphatase kappa isoform X1"/>
    <property type="match status" value="1"/>
</dbReference>
<dbReference type="InterPro" id="IPR013320">
    <property type="entry name" value="ConA-like_dom_sf"/>
</dbReference>
<dbReference type="SMART" id="SM00060">
    <property type="entry name" value="FN3"/>
    <property type="match status" value="3"/>
</dbReference>
<dbReference type="PROSITE" id="PS50853">
    <property type="entry name" value="FN3"/>
    <property type="match status" value="3"/>
</dbReference>
<proteinExistence type="inferred from homology"/>
<dbReference type="InterPro" id="IPR000242">
    <property type="entry name" value="PTP_cat"/>
</dbReference>
<evidence type="ECO:0000256" key="9">
    <source>
        <dbReference type="ARBA" id="ARBA00022989"/>
    </source>
</evidence>
<dbReference type="Pfam" id="PF00041">
    <property type="entry name" value="fn3"/>
    <property type="match status" value="1"/>
</dbReference>
<dbReference type="Pfam" id="PF00629">
    <property type="entry name" value="MAM"/>
    <property type="match status" value="1"/>
</dbReference>
<dbReference type="Gene3D" id="3.90.190.10">
    <property type="entry name" value="Protein tyrosine phosphatase superfamily"/>
    <property type="match status" value="2"/>
</dbReference>
<evidence type="ECO:0000259" key="18">
    <source>
        <dbReference type="PROSITE" id="PS50056"/>
    </source>
</evidence>
<dbReference type="InterPro" id="IPR036179">
    <property type="entry name" value="Ig-like_dom_sf"/>
</dbReference>
<keyword evidence="5" id="KW-0732">Signal</keyword>
<evidence type="ECO:0000256" key="13">
    <source>
        <dbReference type="ARBA" id="ARBA00023180"/>
    </source>
</evidence>
<feature type="domain" description="Ig-like" evidence="20">
    <location>
        <begin position="121"/>
        <end position="214"/>
    </location>
</feature>
<dbReference type="InterPro" id="IPR013783">
    <property type="entry name" value="Ig-like_fold"/>
</dbReference>
<dbReference type="GO" id="GO:0016020">
    <property type="term" value="C:membrane"/>
    <property type="evidence" value="ECO:0007669"/>
    <property type="project" value="UniProtKB-SubCell"/>
</dbReference>
<dbReference type="Ensembl" id="ENSEEET00000004709.2">
    <property type="protein sequence ID" value="ENSEEEP00000004644.2"/>
    <property type="gene ID" value="ENSEEEG00000000902.2"/>
</dbReference>
<evidence type="ECO:0000256" key="16">
    <source>
        <dbReference type="SAM" id="Phobius"/>
    </source>
</evidence>
<accession>A0A4W4DZ68</accession>
<evidence type="ECO:0000259" key="20">
    <source>
        <dbReference type="PROSITE" id="PS50835"/>
    </source>
</evidence>
<dbReference type="SMART" id="SM00194">
    <property type="entry name" value="PTPc"/>
    <property type="match status" value="2"/>
</dbReference>
<feature type="domain" description="Fibronectin type-III" evidence="21">
    <location>
        <begin position="221"/>
        <end position="314"/>
    </location>
</feature>
<dbReference type="FunFam" id="2.60.40.10:FF:000009">
    <property type="entry name" value="receptor-type tyrosine-protein phosphatase U isoform X1"/>
    <property type="match status" value="1"/>
</dbReference>
<feature type="domain" description="Tyrosine-protein phosphatase" evidence="17">
    <location>
        <begin position="1100"/>
        <end position="1360"/>
    </location>
</feature>
<dbReference type="GeneTree" id="ENSGT00940000155020"/>
<dbReference type="CDD" id="cd06263">
    <property type="entry name" value="MAM"/>
    <property type="match status" value="1"/>
</dbReference>
<dbReference type="Gene3D" id="2.60.40.10">
    <property type="entry name" value="Immunoglobulins"/>
    <property type="match status" value="4"/>
</dbReference>
<comment type="similarity">
    <text evidence="2">Belongs to the protein-tyrosine phosphatase family. Receptor class 2B subfamily.</text>
</comment>
<dbReference type="Pfam" id="PF00102">
    <property type="entry name" value="Y_phosphatase"/>
    <property type="match status" value="2"/>
</dbReference>
<evidence type="ECO:0000256" key="6">
    <source>
        <dbReference type="ARBA" id="ARBA00022737"/>
    </source>
</evidence>
<keyword evidence="4 16" id="KW-0812">Transmembrane</keyword>
<evidence type="ECO:0000259" key="21">
    <source>
        <dbReference type="PROSITE" id="PS50853"/>
    </source>
</evidence>
<dbReference type="FunFam" id="2.60.40.10:FF:000019">
    <property type="entry name" value="receptor-type tyrosine-protein phosphatase kappa isoform X2"/>
    <property type="match status" value="1"/>
</dbReference>
<dbReference type="InterPro" id="IPR029021">
    <property type="entry name" value="Prot-tyrosine_phosphatase-like"/>
</dbReference>
<dbReference type="SUPFAM" id="SSF52799">
    <property type="entry name" value="(Phosphotyrosine protein) phosphatases II"/>
    <property type="match status" value="2"/>
</dbReference>
<evidence type="ECO:0000256" key="8">
    <source>
        <dbReference type="ARBA" id="ARBA00022912"/>
    </source>
</evidence>
<dbReference type="SUPFAM" id="SSF49265">
    <property type="entry name" value="Fibronectin type III"/>
    <property type="match status" value="2"/>
</dbReference>
<keyword evidence="8" id="KW-0904">Protein phosphatase</keyword>
<feature type="domain" description="Tyrosine specific protein phosphatases" evidence="18">
    <location>
        <begin position="985"/>
        <end position="1059"/>
    </location>
</feature>
<evidence type="ECO:0000256" key="14">
    <source>
        <dbReference type="ARBA" id="ARBA00023319"/>
    </source>
</evidence>
<dbReference type="PROSITE" id="PS50060">
    <property type="entry name" value="MAM_2"/>
    <property type="match status" value="1"/>
</dbReference>
<feature type="domain" description="Fibronectin type-III" evidence="21">
    <location>
        <begin position="418"/>
        <end position="522"/>
    </location>
</feature>
<keyword evidence="10 16" id="KW-0472">Membrane</keyword>
<evidence type="ECO:0000256" key="4">
    <source>
        <dbReference type="ARBA" id="ARBA00022692"/>
    </source>
</evidence>
<keyword evidence="6" id="KW-0677">Repeat</keyword>
<dbReference type="CDD" id="cd00063">
    <property type="entry name" value="FN3"/>
    <property type="match status" value="3"/>
</dbReference>
<feature type="domain" description="Tyrosine-protein phosphatase" evidence="17">
    <location>
        <begin position="829"/>
        <end position="1068"/>
    </location>
</feature>
<dbReference type="CDD" id="cd00096">
    <property type="entry name" value="Ig"/>
    <property type="match status" value="1"/>
</dbReference>
<evidence type="ECO:0000256" key="2">
    <source>
        <dbReference type="ARBA" id="ARBA00006396"/>
    </source>
</evidence>
<comment type="subcellular location">
    <subcellularLocation>
        <location evidence="1">Membrane</location>
        <topology evidence="1">Single-pass type I membrane protein</topology>
    </subcellularLocation>
</comment>
<dbReference type="Gene3D" id="2.60.120.200">
    <property type="match status" value="1"/>
</dbReference>
<reference evidence="22" key="5">
    <citation type="submission" date="2025-09" db="UniProtKB">
        <authorList>
            <consortium name="Ensembl"/>
        </authorList>
    </citation>
    <scope>IDENTIFICATION</scope>
</reference>
<sequence>MMVNTSGRFPGQKTQLVVPQLKENDTHCLIFHYYGASGEGVSPGQLNIYVKENSSPLGFPVWNSSGPAFHTWRQVELAVSIFWPNFYQLIFEVVTSGQPGLLAIKDHVNSCMCVSVAVSTPHFMHIKGVEVNARQTATFHCTINGQPKDHLNYKLWLQGIGGREALMKDTKPVNPRRYMATFDVENTTKGDSGRYRCIVQSDKGVGVSSYAELIVKQPPIPIAPPQLMAVGATYLWIQLNANSINGDGPIIEKEVEYRTMSGSLIDNQPVDKPNHKIGHLDPDTEYEISVLLTRPNEGGTGAPGPPLRARTKCADPMHGPRHLEVVDIKSRQITVRWEPFGYNVTRCHSYNLTVEYRYRVNSKEETREEVCYDLPSASPQHTIRNLSPYTNVSVKLVLRNREGVKESQELDVLTDEDVPGAVPMESVQGSTYEEKIALRWREPMHTYGIIKQYEVSLVSVSFDPEFNLANQSGKVLKSSNETLHTFVGLYPGSTYSFTIRASTVKGYGPPINTQFTTKISPPHMPAYDQETPLNQTDSSVTVLLKPAKSRGAPVSVYQVVVEEERPRRLQRAAEILRCYPIPIHFQNATVLSSAYYYFTAEFPASRIQSSVPFTVGDNKTYSGYWNSPLLPHKSYSIYYQAVSKANGVRAATRKPDAVEPEKQTDHTVKIAGVIAGILLFVIIFLGVVLLMKKRRTYHSYTYYLKLAKKRKETLNSTRQEMTVMVNSMDKSYTEQGTNCDEAISFMDTHNLNGRSLTVSPGPFSLYPTTDENHTVTSDTSSLMQSHTHSYKKREAVDVPYQTGQLHPAIRVADLLQHITQMKCSEGYGFKEEYESFFEGQAAPWDSAKKDENRMKNRYGNIIAYDHSRVRLQALEGEQSSDYINANYIDGYHRPNHYIATQGPMQETVYDFWRMVCGWRCFRWPYWPDDTEIYGDMKVTLIETQLLSEYVIRTFAVEKRGAHEIREIRQFHFTGWPDHGVPYHATGLLGFVRRVKAKSPANAGPMVVHCSAGAGRTGCFIVIDIMLDMAEREGVVDIYNCVRELRSRRVNMVQTEEQYVFIHDAILEACLCGDTTIPANQLRSVYYDMNRLDPQTNSSQIKEEFRTLNMVTPTLRVEDCSIALLPRNHEKNRCMDVLPPDRCLPFLITIDGESSNYINAALMDSYKQPSAFIVTQHPLPNTVKDFWRLVLDYHCTSIVMLNDVDPLCPQYWPENGVHRHGPIQVEFVSADLEEDIISRIFRIYNAARPQDGYRMVQQFQFLGWPMYRDTPVSKRSFLKLIRQVDKWQEEYDGGEGRTVVHCLNGGGRSGTFCAISIVCEMLRHQRSVDVFHAVKTLRNNKPNMVDLLDQYKFCYEVALEYLSSG</sequence>
<dbReference type="SMART" id="SM00137">
    <property type="entry name" value="MAM"/>
    <property type="match status" value="1"/>
</dbReference>
<comment type="catalytic activity">
    <reaction evidence="15">
        <text>O-phospho-L-tyrosyl-[protein] + H2O = L-tyrosyl-[protein] + phosphate</text>
        <dbReference type="Rhea" id="RHEA:10684"/>
        <dbReference type="Rhea" id="RHEA-COMP:10136"/>
        <dbReference type="Rhea" id="RHEA-COMP:20101"/>
        <dbReference type="ChEBI" id="CHEBI:15377"/>
        <dbReference type="ChEBI" id="CHEBI:43474"/>
        <dbReference type="ChEBI" id="CHEBI:46858"/>
        <dbReference type="ChEBI" id="CHEBI:61978"/>
        <dbReference type="EC" id="3.1.3.48"/>
    </reaction>
</comment>
<dbReference type="InterPro" id="IPR051622">
    <property type="entry name" value="R-tyr_protein_phosphatases"/>
</dbReference>
<dbReference type="GO" id="GO:0004725">
    <property type="term" value="F:protein tyrosine phosphatase activity"/>
    <property type="evidence" value="ECO:0007669"/>
    <property type="project" value="UniProtKB-EC"/>
</dbReference>
<dbReference type="InterPro" id="IPR013151">
    <property type="entry name" value="Immunoglobulin_dom"/>
</dbReference>
<evidence type="ECO:0000313" key="22">
    <source>
        <dbReference type="Ensembl" id="ENSEEEP00000004644.2"/>
    </source>
</evidence>
<evidence type="ECO:0000259" key="19">
    <source>
        <dbReference type="PROSITE" id="PS50060"/>
    </source>
</evidence>
<evidence type="ECO:0000256" key="11">
    <source>
        <dbReference type="ARBA" id="ARBA00023157"/>
    </source>
</evidence>
<name>A0A4W4DZ68_ELEEL</name>
<keyword evidence="9 16" id="KW-1133">Transmembrane helix</keyword>
<keyword evidence="7" id="KW-0378">Hydrolase</keyword>
<dbReference type="PROSITE" id="PS00383">
    <property type="entry name" value="TYR_PHOSPHATASE_1"/>
    <property type="match status" value="2"/>
</dbReference>
<dbReference type="PRINTS" id="PR00700">
    <property type="entry name" value="PRTYPHPHTASE"/>
</dbReference>
<feature type="domain" description="Fibronectin type-III" evidence="21">
    <location>
        <begin position="319"/>
        <end position="417"/>
    </location>
</feature>
<dbReference type="InterPro" id="IPR003961">
    <property type="entry name" value="FN3_dom"/>
</dbReference>
<gene>
    <name evidence="22" type="primary">PTPRM</name>
</gene>
<dbReference type="InterPro" id="IPR000387">
    <property type="entry name" value="Tyr_Pase_dom"/>
</dbReference>
<dbReference type="SUPFAM" id="SSF49899">
    <property type="entry name" value="Concanavalin A-like lectins/glucanases"/>
    <property type="match status" value="1"/>
</dbReference>
<evidence type="ECO:0000256" key="15">
    <source>
        <dbReference type="ARBA" id="ARBA00051722"/>
    </source>
</evidence>
<protein>
    <recommendedName>
        <fullName evidence="3">protein-tyrosine-phosphatase</fullName>
        <ecNumber evidence="3">3.1.3.48</ecNumber>
    </recommendedName>
</protein>
<organism evidence="22 23">
    <name type="scientific">Electrophorus electricus</name>
    <name type="common">Electric eel</name>
    <name type="synonym">Gymnotus electricus</name>
    <dbReference type="NCBI Taxonomy" id="8005"/>
    <lineage>
        <taxon>Eukaryota</taxon>
        <taxon>Metazoa</taxon>
        <taxon>Chordata</taxon>
        <taxon>Craniata</taxon>
        <taxon>Vertebrata</taxon>
        <taxon>Euteleostomi</taxon>
        <taxon>Actinopterygii</taxon>
        <taxon>Neopterygii</taxon>
        <taxon>Teleostei</taxon>
        <taxon>Ostariophysi</taxon>
        <taxon>Gymnotiformes</taxon>
        <taxon>Gymnotoidei</taxon>
        <taxon>Gymnotidae</taxon>
        <taxon>Electrophorus</taxon>
    </lineage>
</organism>
<keyword evidence="12" id="KW-0675">Receptor</keyword>
<keyword evidence="23" id="KW-1185">Reference proteome</keyword>
<dbReference type="InterPro" id="IPR000998">
    <property type="entry name" value="MAM_dom"/>
</dbReference>
<keyword evidence="11" id="KW-1015">Disulfide bond</keyword>
<dbReference type="PANTHER" id="PTHR24051">
    <property type="entry name" value="SUSHI DOMAIN-CONTAINING PROTEIN 1"/>
    <property type="match status" value="1"/>
</dbReference>
<dbReference type="InterPro" id="IPR003599">
    <property type="entry name" value="Ig_sub"/>
</dbReference>
<dbReference type="InterPro" id="IPR036116">
    <property type="entry name" value="FN3_sf"/>
</dbReference>
<dbReference type="PROSITE" id="PS50835">
    <property type="entry name" value="IG_LIKE"/>
    <property type="match status" value="1"/>
</dbReference>
<dbReference type="InterPro" id="IPR057598">
    <property type="entry name" value="Fn3_PTPRU"/>
</dbReference>
<evidence type="ECO:0000256" key="7">
    <source>
        <dbReference type="ARBA" id="ARBA00022801"/>
    </source>
</evidence>
<reference evidence="23" key="1">
    <citation type="journal article" date="2014" name="Science">
        <title>Nonhuman genetics. Genomic basis for the convergent evolution of electric organs.</title>
        <authorList>
            <person name="Gallant J.R."/>
            <person name="Traeger L.L."/>
            <person name="Volkening J.D."/>
            <person name="Moffett H."/>
            <person name="Chen P.H."/>
            <person name="Novina C.D."/>
            <person name="Phillips G.N.Jr."/>
            <person name="Anand R."/>
            <person name="Wells G.B."/>
            <person name="Pinch M."/>
            <person name="Guth R."/>
            <person name="Unguez G.A."/>
            <person name="Albert J.S."/>
            <person name="Zakon H.H."/>
            <person name="Samanta M.P."/>
            <person name="Sussman M.R."/>
        </authorList>
    </citation>
    <scope>NUCLEOTIDE SEQUENCE [LARGE SCALE GENOMIC DNA]</scope>
</reference>
<dbReference type="PANTHER" id="PTHR24051:SF11">
    <property type="entry name" value="PROTEIN TYROSINE PHOSPHATASE, RECEPTOR TYPE, M"/>
    <property type="match status" value="1"/>
</dbReference>
<dbReference type="SMART" id="SM00409">
    <property type="entry name" value="IG"/>
    <property type="match status" value="1"/>
</dbReference>
<evidence type="ECO:0000313" key="23">
    <source>
        <dbReference type="Proteomes" id="UP000314983"/>
    </source>
</evidence>
<dbReference type="InterPro" id="IPR016130">
    <property type="entry name" value="Tyr_Pase_AS"/>
</dbReference>
<dbReference type="SUPFAM" id="SSF48726">
    <property type="entry name" value="Immunoglobulin"/>
    <property type="match status" value="1"/>
</dbReference>
<dbReference type="Pfam" id="PF00047">
    <property type="entry name" value="ig"/>
    <property type="match status" value="1"/>
</dbReference>
<keyword evidence="14" id="KW-0393">Immunoglobulin domain</keyword>